<dbReference type="Proteomes" id="UP000194154">
    <property type="component" value="Chromosome"/>
</dbReference>
<comment type="subcellular location">
    <subcellularLocation>
        <location evidence="1">Secreted</location>
        <location evidence="1">Cell wall</location>
        <topology evidence="1">Peptidoglycan-anchor</topology>
    </subcellularLocation>
</comment>
<dbReference type="GeneID" id="35295831"/>
<organism evidence="10 11">
    <name type="scientific">Macrococcoides canis</name>
    <dbReference type="NCBI Taxonomy" id="1855823"/>
    <lineage>
        <taxon>Bacteria</taxon>
        <taxon>Bacillati</taxon>
        <taxon>Bacillota</taxon>
        <taxon>Bacilli</taxon>
        <taxon>Bacillales</taxon>
        <taxon>Staphylococcaceae</taxon>
        <taxon>Macrococcoides</taxon>
    </lineage>
</organism>
<dbReference type="NCBIfam" id="TIGR01167">
    <property type="entry name" value="LPXTG_anchor"/>
    <property type="match status" value="1"/>
</dbReference>
<protein>
    <recommendedName>
        <fullName evidence="9">Gram-positive cocci surface proteins LPxTG domain-containing protein</fullName>
    </recommendedName>
</protein>
<keyword evidence="6" id="KW-0175">Coiled coil</keyword>
<keyword evidence="7" id="KW-0812">Transmembrane</keyword>
<evidence type="ECO:0000256" key="1">
    <source>
        <dbReference type="ARBA" id="ARBA00004168"/>
    </source>
</evidence>
<name>A0A1W7ACQ2_9STAP</name>
<reference evidence="10 11" key="1">
    <citation type="journal article" date="2017" name="Int. J. Syst. Evol. Microbiol.">
        <title>Macrococcus canis sp. nov., a skin bacterium associated with infections in dogs.</title>
        <authorList>
            <person name="Gobeli Brawand S."/>
            <person name="Cotting K."/>
            <person name="Gomez-Sanz E."/>
            <person name="Collaud A."/>
            <person name="Thomann A."/>
            <person name="Brodard I."/>
            <person name="Rodriguez-Campos S."/>
            <person name="Strauss C."/>
            <person name="Perreten V."/>
        </authorList>
    </citation>
    <scope>NUCLEOTIDE SEQUENCE [LARGE SCALE GENOMIC DNA]</scope>
    <source>
        <strain evidence="10 11">KM45013</strain>
    </source>
</reference>
<sequence length="322" mass="36006">MKTKKIISTIVAVSLMTFPAQTFAETTQASKIDALKNEIETHHNEIEQNVNTLSEEVKANKENLQELKENTAKAHEAIQAKTEAISPSENHSNLNEKIENAKKQLPATDLPRTQPPEINANKLVSEIDGEAISLSDKWLNNENMDTLLKLETLKYQQEISELEYRTKVLKVLNETLSNYLNDSDRLHFNFNDLLSHGFNTDELDQKYQSRLNNLSALKDAGKLTQRDYNGKVFDLLHDHLQEGNRKLTALNNELGKNDISDSLASGFVNNLSAPVKAEPMSIQSNTNTLPESGEAASKPLMAAAVVILITGALILYRSRKKK</sequence>
<feature type="domain" description="Gram-positive cocci surface proteins LPxTG" evidence="9">
    <location>
        <begin position="289"/>
        <end position="322"/>
    </location>
</feature>
<dbReference type="InterPro" id="IPR019931">
    <property type="entry name" value="LPXTG_anchor"/>
</dbReference>
<keyword evidence="7" id="KW-0472">Membrane</keyword>
<evidence type="ECO:0000256" key="2">
    <source>
        <dbReference type="ARBA" id="ARBA00022512"/>
    </source>
</evidence>
<evidence type="ECO:0000256" key="3">
    <source>
        <dbReference type="ARBA" id="ARBA00022525"/>
    </source>
</evidence>
<dbReference type="Pfam" id="PF00746">
    <property type="entry name" value="Gram_pos_anchor"/>
    <property type="match status" value="1"/>
</dbReference>
<dbReference type="KEGG" id="mcak:MCCS_17300"/>
<feature type="coiled-coil region" evidence="6">
    <location>
        <begin position="32"/>
        <end position="84"/>
    </location>
</feature>
<dbReference type="PROSITE" id="PS50847">
    <property type="entry name" value="GRAM_POS_ANCHORING"/>
    <property type="match status" value="1"/>
</dbReference>
<dbReference type="AlphaFoldDB" id="A0A1W7ACQ2"/>
<gene>
    <name evidence="10" type="ORF">MCCS_17300</name>
</gene>
<evidence type="ECO:0000256" key="8">
    <source>
        <dbReference type="SAM" id="SignalP"/>
    </source>
</evidence>
<evidence type="ECO:0000256" key="6">
    <source>
        <dbReference type="SAM" id="Coils"/>
    </source>
</evidence>
<feature type="chain" id="PRO_5039676525" description="Gram-positive cocci surface proteins LPxTG domain-containing protein" evidence="8">
    <location>
        <begin position="25"/>
        <end position="322"/>
    </location>
</feature>
<evidence type="ECO:0000313" key="10">
    <source>
        <dbReference type="EMBL" id="ARQ07364.1"/>
    </source>
</evidence>
<evidence type="ECO:0000256" key="7">
    <source>
        <dbReference type="SAM" id="Phobius"/>
    </source>
</evidence>
<keyword evidence="11" id="KW-1185">Reference proteome</keyword>
<evidence type="ECO:0000313" key="11">
    <source>
        <dbReference type="Proteomes" id="UP000194154"/>
    </source>
</evidence>
<dbReference type="EMBL" id="CP021059">
    <property type="protein sequence ID" value="ARQ07364.1"/>
    <property type="molecule type" value="Genomic_DNA"/>
</dbReference>
<feature type="signal peptide" evidence="8">
    <location>
        <begin position="1"/>
        <end position="24"/>
    </location>
</feature>
<keyword evidence="7" id="KW-1133">Transmembrane helix</keyword>
<feature type="transmembrane region" description="Helical" evidence="7">
    <location>
        <begin position="299"/>
        <end position="316"/>
    </location>
</feature>
<keyword evidence="5" id="KW-0572">Peptidoglycan-anchor</keyword>
<dbReference type="OrthoDB" id="9944306at2"/>
<keyword evidence="2" id="KW-0134">Cell wall</keyword>
<keyword evidence="4 8" id="KW-0732">Signal</keyword>
<evidence type="ECO:0000256" key="4">
    <source>
        <dbReference type="ARBA" id="ARBA00022729"/>
    </source>
</evidence>
<proteinExistence type="predicted"/>
<evidence type="ECO:0000256" key="5">
    <source>
        <dbReference type="ARBA" id="ARBA00023088"/>
    </source>
</evidence>
<accession>A0A1W7ACQ2</accession>
<evidence type="ECO:0000259" key="9">
    <source>
        <dbReference type="PROSITE" id="PS50847"/>
    </source>
</evidence>
<dbReference type="RefSeq" id="WP_086042925.1">
    <property type="nucleotide sequence ID" value="NZ_CBCRZA010000004.1"/>
</dbReference>
<keyword evidence="3" id="KW-0964">Secreted</keyword>